<accession>A0A5Q4ZX97</accession>
<keyword evidence="1" id="KW-0479">Metal-binding</keyword>
<name>A0A5Q4ZX97_9GAMM</name>
<proteinExistence type="predicted"/>
<keyword evidence="3" id="KW-0862">Zinc</keyword>
<dbReference type="PANTHER" id="PTHR38777">
    <property type="entry name" value="FELS-2 PROPHAGE PROTEIN"/>
    <property type="match status" value="1"/>
</dbReference>
<evidence type="ECO:0000256" key="3">
    <source>
        <dbReference type="ARBA" id="ARBA00022833"/>
    </source>
</evidence>
<protein>
    <recommendedName>
        <fullName evidence="5">Zinc finger DksA/TraR C4-type domain-containing protein</fullName>
    </recommendedName>
</protein>
<reference evidence="6" key="1">
    <citation type="submission" date="2019-09" db="EMBL/GenBank/DDBJ databases">
        <authorList>
            <person name="Hjerde E."/>
        </authorList>
    </citation>
    <scope>NUCLEOTIDE SEQUENCE</scope>
    <source>
        <strain evidence="6">06/09/160</strain>
    </source>
</reference>
<evidence type="ECO:0000259" key="5">
    <source>
        <dbReference type="Pfam" id="PF01258"/>
    </source>
</evidence>
<feature type="zinc finger region" description="dksA C4-type" evidence="4">
    <location>
        <begin position="39"/>
        <end position="63"/>
    </location>
</feature>
<dbReference type="PROSITE" id="PS51128">
    <property type="entry name" value="ZF_DKSA_2"/>
    <property type="match status" value="1"/>
</dbReference>
<dbReference type="PANTHER" id="PTHR38777:SF1">
    <property type="entry name" value="DNAK SUPPRESSOR PROTEIN"/>
    <property type="match status" value="1"/>
</dbReference>
<evidence type="ECO:0000256" key="4">
    <source>
        <dbReference type="PROSITE-ProRule" id="PRU00510"/>
    </source>
</evidence>
<sequence length="72" mass="7970">MDAFDKASELETKQREMAIASCLSSHKNQTMEKQSAEECLECDKAIPKARQEAVKGCQYCVACQELADKGVL</sequence>
<evidence type="ECO:0000256" key="1">
    <source>
        <dbReference type="ARBA" id="ARBA00022723"/>
    </source>
</evidence>
<dbReference type="AlphaFoldDB" id="A0A5Q4ZX97"/>
<feature type="domain" description="Zinc finger DksA/TraR C4-type" evidence="5">
    <location>
        <begin position="38"/>
        <end position="66"/>
    </location>
</feature>
<evidence type="ECO:0000256" key="2">
    <source>
        <dbReference type="ARBA" id="ARBA00022771"/>
    </source>
</evidence>
<dbReference type="Pfam" id="PF01258">
    <property type="entry name" value="zf-dskA_traR"/>
    <property type="match status" value="1"/>
</dbReference>
<gene>
    <name evidence="6" type="ORF">AW0309160_01836</name>
</gene>
<dbReference type="EMBL" id="LR721750">
    <property type="protein sequence ID" value="VVV04441.1"/>
    <property type="molecule type" value="Genomic_DNA"/>
</dbReference>
<organism evidence="6">
    <name type="scientific">Aliivibrio wodanis</name>
    <dbReference type="NCBI Taxonomy" id="80852"/>
    <lineage>
        <taxon>Bacteria</taxon>
        <taxon>Pseudomonadati</taxon>
        <taxon>Pseudomonadota</taxon>
        <taxon>Gammaproteobacteria</taxon>
        <taxon>Vibrionales</taxon>
        <taxon>Vibrionaceae</taxon>
        <taxon>Aliivibrio</taxon>
    </lineage>
</organism>
<keyword evidence="2" id="KW-0863">Zinc-finger</keyword>
<evidence type="ECO:0000313" key="6">
    <source>
        <dbReference type="EMBL" id="VVV04441.1"/>
    </source>
</evidence>
<dbReference type="GO" id="GO:1900378">
    <property type="term" value="P:positive regulation of secondary metabolite biosynthetic process"/>
    <property type="evidence" value="ECO:0007669"/>
    <property type="project" value="TreeGrafter"/>
</dbReference>
<dbReference type="GO" id="GO:0008270">
    <property type="term" value="F:zinc ion binding"/>
    <property type="evidence" value="ECO:0007669"/>
    <property type="project" value="UniProtKB-KW"/>
</dbReference>
<dbReference type="InterPro" id="IPR000962">
    <property type="entry name" value="Znf_DskA_TraR"/>
</dbReference>